<protein>
    <submittedName>
        <fullName evidence="1">Uncharacterized protein</fullName>
    </submittedName>
</protein>
<dbReference type="AlphaFoldDB" id="A0A2W5A0W9"/>
<sequence>MQQDDLDNMLMRRAAAPEAPSGLAERIITQALLNMPRVTRKSFWEELGSMFALPHPRVAIAAGVILGIAMGVQAGDGLTMLQQDWSSFLYINEGGWL</sequence>
<evidence type="ECO:0000313" key="1">
    <source>
        <dbReference type="EMBL" id="PZO86872.1"/>
    </source>
</evidence>
<dbReference type="EMBL" id="QFNK01000086">
    <property type="protein sequence ID" value="PZO86872.1"/>
    <property type="molecule type" value="Genomic_DNA"/>
</dbReference>
<name>A0A2W5A0W9_9BACT</name>
<gene>
    <name evidence="1" type="ORF">DI626_05350</name>
</gene>
<evidence type="ECO:0000313" key="2">
    <source>
        <dbReference type="Proteomes" id="UP000249557"/>
    </source>
</evidence>
<reference evidence="1 2" key="1">
    <citation type="submission" date="2017-08" db="EMBL/GenBank/DDBJ databases">
        <title>Infants hospitalized years apart are colonized by the same room-sourced microbial strains.</title>
        <authorList>
            <person name="Brooks B."/>
            <person name="Olm M.R."/>
            <person name="Firek B.A."/>
            <person name="Baker R."/>
            <person name="Thomas B.C."/>
            <person name="Morowitz M.J."/>
            <person name="Banfield J.F."/>
        </authorList>
    </citation>
    <scope>NUCLEOTIDE SEQUENCE [LARGE SCALE GENOMIC DNA]</scope>
    <source>
        <strain evidence="1">S2_018_000_R2_104</strain>
    </source>
</reference>
<proteinExistence type="predicted"/>
<organism evidence="1 2">
    <name type="scientific">Micavibrio aeruginosavorus</name>
    <dbReference type="NCBI Taxonomy" id="349221"/>
    <lineage>
        <taxon>Bacteria</taxon>
        <taxon>Pseudomonadati</taxon>
        <taxon>Bdellovibrionota</taxon>
        <taxon>Bdellovibrionia</taxon>
        <taxon>Bdellovibrionales</taxon>
        <taxon>Pseudobdellovibrionaceae</taxon>
        <taxon>Micavibrio</taxon>
    </lineage>
</organism>
<comment type="caution">
    <text evidence="1">The sequence shown here is derived from an EMBL/GenBank/DDBJ whole genome shotgun (WGS) entry which is preliminary data.</text>
</comment>
<accession>A0A2W5A0W9</accession>
<dbReference type="Proteomes" id="UP000249557">
    <property type="component" value="Unassembled WGS sequence"/>
</dbReference>